<dbReference type="Pfam" id="PF02424">
    <property type="entry name" value="ApbE"/>
    <property type="match status" value="1"/>
</dbReference>
<keyword evidence="7" id="KW-0274">FAD</keyword>
<dbReference type="SUPFAM" id="SSF143631">
    <property type="entry name" value="ApbE-like"/>
    <property type="match status" value="1"/>
</dbReference>
<gene>
    <name evidence="11" type="ORF">ET996_09910</name>
</gene>
<evidence type="ECO:0000256" key="2">
    <source>
        <dbReference type="ARBA" id="ARBA00011955"/>
    </source>
</evidence>
<comment type="cofactor">
    <cofactor evidence="1">
        <name>Mg(2+)</name>
        <dbReference type="ChEBI" id="CHEBI:18420"/>
    </cofactor>
</comment>
<dbReference type="InterPro" id="IPR003374">
    <property type="entry name" value="ApbE-like_sf"/>
</dbReference>
<keyword evidence="12" id="KW-1185">Reference proteome</keyword>
<keyword evidence="6" id="KW-0479">Metal-binding</keyword>
<evidence type="ECO:0000256" key="10">
    <source>
        <dbReference type="ARBA" id="ARBA00048540"/>
    </source>
</evidence>
<organism evidence="11 12">
    <name type="scientific">Propioniciclava tarda</name>
    <dbReference type="NCBI Taxonomy" id="433330"/>
    <lineage>
        <taxon>Bacteria</taxon>
        <taxon>Bacillati</taxon>
        <taxon>Actinomycetota</taxon>
        <taxon>Actinomycetes</taxon>
        <taxon>Propionibacteriales</taxon>
        <taxon>Propionibacteriaceae</taxon>
        <taxon>Propioniciclava</taxon>
    </lineage>
</organism>
<sequence>MTASHPSTTSPLLLGEPIDVSVDAHPRAADQVISAVLAEIDRLERIFDPDDPASELSQWKASDQEESAVSPELGRVLAASERFWVFSRGAFHPGSAALVRRWQRAEAEGTLPTASEMRQLAAALELPYTAVNGPIRRTGDCSQVDLSSIARGYILDRAMQVGWRLGLASSIRLDAGGDQRHQGSGGVLVPLLNLFAEPGDSEPLEVVHLRDAALTRSSRLRGGFQVGDRRLRDIIDPRTGWPNDDIVAVATLAPEAMTADALATVIGVGWGSSVAQVPSCEWIVVHADGRVVKSEGWPRVGGCSSAS</sequence>
<evidence type="ECO:0000256" key="6">
    <source>
        <dbReference type="ARBA" id="ARBA00022723"/>
    </source>
</evidence>
<reference evidence="11 12" key="1">
    <citation type="submission" date="2019-01" db="EMBL/GenBank/DDBJ databases">
        <title>Lactibacter flavus gen. nov., sp. nov., a novel bacterium of the family Propionibacteriaceae isolated from raw milk and dairy products.</title>
        <authorList>
            <person name="Huptas C."/>
            <person name="Wenning M."/>
            <person name="Breitenwieser F."/>
            <person name="Doll E."/>
            <person name="Von Neubeck M."/>
            <person name="Busse H.-J."/>
            <person name="Scherer S."/>
        </authorList>
    </citation>
    <scope>NUCLEOTIDE SEQUENCE [LARGE SCALE GENOMIC DNA]</scope>
    <source>
        <strain evidence="11 12">DSM 22130</strain>
    </source>
</reference>
<name>A0A4Q9KLI0_PROTD</name>
<protein>
    <recommendedName>
        <fullName evidence="3">FAD:protein FMN transferase</fullName>
        <ecNumber evidence="2">2.7.1.180</ecNumber>
    </recommendedName>
    <alternativeName>
        <fullName evidence="9">Flavin transferase</fullName>
    </alternativeName>
</protein>
<dbReference type="PANTHER" id="PTHR30040:SF2">
    <property type="entry name" value="FAD:PROTEIN FMN TRANSFERASE"/>
    <property type="match status" value="1"/>
</dbReference>
<evidence type="ECO:0000256" key="9">
    <source>
        <dbReference type="ARBA" id="ARBA00031306"/>
    </source>
</evidence>
<evidence type="ECO:0000256" key="4">
    <source>
        <dbReference type="ARBA" id="ARBA00022630"/>
    </source>
</evidence>
<dbReference type="OrthoDB" id="3728306at2"/>
<evidence type="ECO:0000313" key="11">
    <source>
        <dbReference type="EMBL" id="TBT94509.1"/>
    </source>
</evidence>
<dbReference type="RefSeq" id="WP_131172407.1">
    <property type="nucleotide sequence ID" value="NZ_FXTL01000012.1"/>
</dbReference>
<dbReference type="Proteomes" id="UP000291933">
    <property type="component" value="Unassembled WGS sequence"/>
</dbReference>
<accession>A0A4Q9KLI0</accession>
<evidence type="ECO:0000256" key="7">
    <source>
        <dbReference type="ARBA" id="ARBA00022827"/>
    </source>
</evidence>
<proteinExistence type="predicted"/>
<evidence type="ECO:0000256" key="3">
    <source>
        <dbReference type="ARBA" id="ARBA00016337"/>
    </source>
</evidence>
<comment type="caution">
    <text evidence="11">The sequence shown here is derived from an EMBL/GenBank/DDBJ whole genome shotgun (WGS) entry which is preliminary data.</text>
</comment>
<dbReference type="EMBL" id="SDMR01000012">
    <property type="protein sequence ID" value="TBT94509.1"/>
    <property type="molecule type" value="Genomic_DNA"/>
</dbReference>
<dbReference type="AlphaFoldDB" id="A0A4Q9KLI0"/>
<dbReference type="EC" id="2.7.1.180" evidence="2"/>
<keyword evidence="5" id="KW-0808">Transferase</keyword>
<dbReference type="InterPro" id="IPR024932">
    <property type="entry name" value="ApbE"/>
</dbReference>
<keyword evidence="4" id="KW-0285">Flavoprotein</keyword>
<dbReference type="GO" id="GO:0046872">
    <property type="term" value="F:metal ion binding"/>
    <property type="evidence" value="ECO:0007669"/>
    <property type="project" value="UniProtKB-KW"/>
</dbReference>
<comment type="catalytic activity">
    <reaction evidence="10">
        <text>L-threonyl-[protein] + FAD = FMN-L-threonyl-[protein] + AMP + H(+)</text>
        <dbReference type="Rhea" id="RHEA:36847"/>
        <dbReference type="Rhea" id="RHEA-COMP:11060"/>
        <dbReference type="Rhea" id="RHEA-COMP:11061"/>
        <dbReference type="ChEBI" id="CHEBI:15378"/>
        <dbReference type="ChEBI" id="CHEBI:30013"/>
        <dbReference type="ChEBI" id="CHEBI:57692"/>
        <dbReference type="ChEBI" id="CHEBI:74257"/>
        <dbReference type="ChEBI" id="CHEBI:456215"/>
        <dbReference type="EC" id="2.7.1.180"/>
    </reaction>
</comment>
<evidence type="ECO:0000256" key="8">
    <source>
        <dbReference type="ARBA" id="ARBA00022842"/>
    </source>
</evidence>
<keyword evidence="8" id="KW-0460">Magnesium</keyword>
<evidence type="ECO:0000256" key="1">
    <source>
        <dbReference type="ARBA" id="ARBA00001946"/>
    </source>
</evidence>
<dbReference type="GO" id="GO:0016740">
    <property type="term" value="F:transferase activity"/>
    <property type="evidence" value="ECO:0007669"/>
    <property type="project" value="UniProtKB-KW"/>
</dbReference>
<evidence type="ECO:0000313" key="12">
    <source>
        <dbReference type="Proteomes" id="UP000291933"/>
    </source>
</evidence>
<dbReference type="PANTHER" id="PTHR30040">
    <property type="entry name" value="THIAMINE BIOSYNTHESIS LIPOPROTEIN APBE"/>
    <property type="match status" value="1"/>
</dbReference>
<evidence type="ECO:0000256" key="5">
    <source>
        <dbReference type="ARBA" id="ARBA00022679"/>
    </source>
</evidence>
<dbReference type="Gene3D" id="3.10.520.10">
    <property type="entry name" value="ApbE-like domains"/>
    <property type="match status" value="1"/>
</dbReference>